<dbReference type="RefSeq" id="WP_115100496.1">
    <property type="nucleotide sequence ID" value="NZ_QHKS01000005.1"/>
</dbReference>
<evidence type="ECO:0000256" key="3">
    <source>
        <dbReference type="PIRSR" id="PIRSR607837-1"/>
    </source>
</evidence>
<dbReference type="EMBL" id="QHKS01000005">
    <property type="protein sequence ID" value="RDK03102.1"/>
    <property type="molecule type" value="Genomic_DNA"/>
</dbReference>
<proteinExistence type="inferred from homology"/>
<dbReference type="GO" id="GO:0046872">
    <property type="term" value="F:metal ion binding"/>
    <property type="evidence" value="ECO:0007669"/>
    <property type="project" value="UniProtKB-KW"/>
</dbReference>
<reference evidence="5" key="1">
    <citation type="submission" date="2018-05" db="EMBL/GenBank/DDBJ databases">
        <authorList>
            <person name="Feng T."/>
        </authorList>
    </citation>
    <scope>NUCLEOTIDE SEQUENCE [LARGE SCALE GENOMIC DNA]</scope>
    <source>
        <strain evidence="5">S27</strain>
    </source>
</reference>
<dbReference type="Gene3D" id="1.20.120.450">
    <property type="entry name" value="dinb family like domain"/>
    <property type="match status" value="1"/>
</dbReference>
<accession>A0A370NBY2</accession>
<evidence type="ECO:0008006" key="6">
    <source>
        <dbReference type="Google" id="ProtNLM"/>
    </source>
</evidence>
<dbReference type="PANTHER" id="PTHR37302:SF1">
    <property type="entry name" value="PROTEIN DINB"/>
    <property type="match status" value="1"/>
</dbReference>
<sequence>MIHQPYSKLVAIKRWADRGLYDVVSQNFDRLSSEDASIMLRILDHIHMVDRIFQHHLQGLSHTFQAPRSERMPELQALASSARKVDGWYACYVDSLAESDFEQPVDFVFTSGKPARMRRGEIILHVCLHGTYHRGNAGAVLQLKGITPSRDAITDFLEEDAT</sequence>
<dbReference type="Proteomes" id="UP000254875">
    <property type="component" value="Unassembled WGS sequence"/>
</dbReference>
<dbReference type="AlphaFoldDB" id="A0A370NBY2"/>
<feature type="binding site" evidence="3">
    <location>
        <position position="133"/>
    </location>
    <ligand>
        <name>a divalent metal cation</name>
        <dbReference type="ChEBI" id="CHEBI:60240"/>
    </ligand>
</feature>
<dbReference type="InterPro" id="IPR034660">
    <property type="entry name" value="DinB/YfiT-like"/>
</dbReference>
<evidence type="ECO:0000256" key="1">
    <source>
        <dbReference type="ARBA" id="ARBA00008635"/>
    </source>
</evidence>
<keyword evidence="5" id="KW-1185">Reference proteome</keyword>
<feature type="binding site" evidence="3">
    <location>
        <position position="45"/>
    </location>
    <ligand>
        <name>a divalent metal cation</name>
        <dbReference type="ChEBI" id="CHEBI:60240"/>
    </ligand>
</feature>
<evidence type="ECO:0000256" key="2">
    <source>
        <dbReference type="ARBA" id="ARBA00022723"/>
    </source>
</evidence>
<keyword evidence="2 3" id="KW-0479">Metal-binding</keyword>
<feature type="binding site" evidence="3">
    <location>
        <position position="129"/>
    </location>
    <ligand>
        <name>a divalent metal cation</name>
        <dbReference type="ChEBI" id="CHEBI:60240"/>
    </ligand>
</feature>
<name>A0A370NBY2_9BURK</name>
<dbReference type="Pfam" id="PF05163">
    <property type="entry name" value="DinB"/>
    <property type="match status" value="1"/>
</dbReference>
<dbReference type="OrthoDB" id="9807509at2"/>
<protein>
    <recommendedName>
        <fullName evidence="6">Damage-inducible protein DinB</fullName>
    </recommendedName>
</protein>
<comment type="similarity">
    <text evidence="1">Belongs to the DinB family.</text>
</comment>
<comment type="caution">
    <text evidence="4">The sequence shown here is derived from an EMBL/GenBank/DDBJ whole genome shotgun (WGS) entry which is preliminary data.</text>
</comment>
<evidence type="ECO:0000313" key="5">
    <source>
        <dbReference type="Proteomes" id="UP000254875"/>
    </source>
</evidence>
<dbReference type="InterPro" id="IPR007837">
    <property type="entry name" value="DinB"/>
</dbReference>
<organism evidence="4 5">
    <name type="scientific">Paraburkholderia lacunae</name>
    <dbReference type="NCBI Taxonomy" id="2211104"/>
    <lineage>
        <taxon>Bacteria</taxon>
        <taxon>Pseudomonadati</taxon>
        <taxon>Pseudomonadota</taxon>
        <taxon>Betaproteobacteria</taxon>
        <taxon>Burkholderiales</taxon>
        <taxon>Burkholderiaceae</taxon>
        <taxon>Paraburkholderia</taxon>
    </lineage>
</organism>
<dbReference type="SUPFAM" id="SSF109854">
    <property type="entry name" value="DinB/YfiT-like putative metalloenzymes"/>
    <property type="match status" value="1"/>
</dbReference>
<dbReference type="PANTHER" id="PTHR37302">
    <property type="entry name" value="SLR1116 PROTEIN"/>
    <property type="match status" value="1"/>
</dbReference>
<evidence type="ECO:0000313" key="4">
    <source>
        <dbReference type="EMBL" id="RDK03102.1"/>
    </source>
</evidence>
<gene>
    <name evidence="4" type="ORF">DLM46_09415</name>
</gene>